<keyword evidence="2" id="KW-0732">Signal</keyword>
<dbReference type="InterPro" id="IPR019436">
    <property type="entry name" value="Say1-like"/>
</dbReference>
<protein>
    <recommendedName>
        <fullName evidence="5">Alpha/beta hydrolase fold-3 domain-containing protein</fullName>
    </recommendedName>
</protein>
<feature type="chain" id="PRO_5024814000" description="Alpha/beta hydrolase fold-3 domain-containing protein" evidence="2">
    <location>
        <begin position="22"/>
        <end position="400"/>
    </location>
</feature>
<dbReference type="PANTHER" id="PTHR48081:SF31">
    <property type="entry name" value="STERYL ACETYL HYDROLASE MUG81-RELATED"/>
    <property type="match status" value="1"/>
</dbReference>
<comment type="caution">
    <text evidence="3">The sequence shown here is derived from an EMBL/GenBank/DDBJ whole genome shotgun (WGS) entry which is preliminary data.</text>
</comment>
<dbReference type="InterPro" id="IPR029058">
    <property type="entry name" value="AB_hydrolase_fold"/>
</dbReference>
<dbReference type="Proteomes" id="UP000449547">
    <property type="component" value="Unassembled WGS sequence"/>
</dbReference>
<dbReference type="AlphaFoldDB" id="A0A642UL15"/>
<reference evidence="3 4" key="1">
    <citation type="submission" date="2019-07" db="EMBL/GenBank/DDBJ databases">
        <title>Genome assembly of two rare yeast pathogens: Diutina rugosa and Trichomonascus ciferrii.</title>
        <authorList>
            <person name="Mixao V."/>
            <person name="Saus E."/>
            <person name="Hansen A."/>
            <person name="Lass-Flor C."/>
            <person name="Gabaldon T."/>
        </authorList>
    </citation>
    <scope>NUCLEOTIDE SEQUENCE [LARGE SCALE GENOMIC DNA]</scope>
    <source>
        <strain evidence="3 4">CBS 613</strain>
    </source>
</reference>
<dbReference type="InterPro" id="IPR050300">
    <property type="entry name" value="GDXG_lipolytic_enzyme"/>
</dbReference>
<evidence type="ECO:0000256" key="2">
    <source>
        <dbReference type="SAM" id="SignalP"/>
    </source>
</evidence>
<dbReference type="GeneID" id="54782072"/>
<proteinExistence type="predicted"/>
<keyword evidence="4" id="KW-1185">Reference proteome</keyword>
<dbReference type="RefSeq" id="XP_034011674.1">
    <property type="nucleotide sequence ID" value="XM_034156182.1"/>
</dbReference>
<accession>A0A642UL15</accession>
<dbReference type="VEuPathDB" id="FungiDB:DIURU_003421"/>
<sequence>MGVLGFLWFVLVILPWRVVHQALQAVNGKGSRFRKYRTDALRSGLLELASQAFRIDPKYHWLVNLRPQTLLHLVERSHKSIVSTLPNYGKFFDSQSYWIVEQPDRQKSDPILIYLHGGGFTFQAVPQQIEAVLSIYALTSPETRKRLSILNLNYKLAGNGYPNPIQLKQLGSTYENLVREGNSNFIFLGDSAGGTLAVTYLQALKENQKVLPLPFPKALLLVSPWIKLKPDYNDYQPGHSYYDNDSRDYIPWSVLRSPKRLQVITGDSKIDTLTISPGNCPANHDDWDISTLENVIVVTGEDEIIRDDIFNWCKIALGIPIDAASFAKDSEGVVLDRHKYVRNQDKIQVHVEPYGVHDAMLLEAMSIMSELDDGVEPENISRVKYFGIPKLAAYLDNVCH</sequence>
<feature type="signal peptide" evidence="2">
    <location>
        <begin position="1"/>
        <end position="21"/>
    </location>
</feature>
<evidence type="ECO:0000313" key="3">
    <source>
        <dbReference type="EMBL" id="KAA8901051.1"/>
    </source>
</evidence>
<organism evidence="3 4">
    <name type="scientific">Diutina rugosa</name>
    <name type="common">Yeast</name>
    <name type="synonym">Candida rugosa</name>
    <dbReference type="NCBI Taxonomy" id="5481"/>
    <lineage>
        <taxon>Eukaryota</taxon>
        <taxon>Fungi</taxon>
        <taxon>Dikarya</taxon>
        <taxon>Ascomycota</taxon>
        <taxon>Saccharomycotina</taxon>
        <taxon>Pichiomycetes</taxon>
        <taxon>Debaryomycetaceae</taxon>
        <taxon>Diutina</taxon>
    </lineage>
</organism>
<dbReference type="EMBL" id="SWFT01000105">
    <property type="protein sequence ID" value="KAA8901051.1"/>
    <property type="molecule type" value="Genomic_DNA"/>
</dbReference>
<dbReference type="GO" id="GO:0016787">
    <property type="term" value="F:hydrolase activity"/>
    <property type="evidence" value="ECO:0007669"/>
    <property type="project" value="UniProtKB-KW"/>
</dbReference>
<gene>
    <name evidence="3" type="ORF">DIURU_003421</name>
</gene>
<dbReference type="Gene3D" id="3.40.50.1820">
    <property type="entry name" value="alpha/beta hydrolase"/>
    <property type="match status" value="1"/>
</dbReference>
<dbReference type="OMA" id="QSYWIVE"/>
<dbReference type="PANTHER" id="PTHR48081">
    <property type="entry name" value="AB HYDROLASE SUPERFAMILY PROTEIN C4A8.06C"/>
    <property type="match status" value="1"/>
</dbReference>
<dbReference type="OrthoDB" id="2152029at2759"/>
<dbReference type="Pfam" id="PF10340">
    <property type="entry name" value="Say1_Mug180"/>
    <property type="match status" value="1"/>
</dbReference>
<evidence type="ECO:0000313" key="4">
    <source>
        <dbReference type="Proteomes" id="UP000449547"/>
    </source>
</evidence>
<keyword evidence="1" id="KW-0378">Hydrolase</keyword>
<evidence type="ECO:0008006" key="5">
    <source>
        <dbReference type="Google" id="ProtNLM"/>
    </source>
</evidence>
<name>A0A642UL15_DIURU</name>
<dbReference type="SUPFAM" id="SSF53474">
    <property type="entry name" value="alpha/beta-Hydrolases"/>
    <property type="match status" value="1"/>
</dbReference>
<evidence type="ECO:0000256" key="1">
    <source>
        <dbReference type="ARBA" id="ARBA00022801"/>
    </source>
</evidence>